<keyword evidence="2" id="KW-1185">Reference proteome</keyword>
<dbReference type="Proteomes" id="UP000631114">
    <property type="component" value="Unassembled WGS sequence"/>
</dbReference>
<name>A0A835HE30_9MAGN</name>
<protein>
    <submittedName>
        <fullName evidence="1">Uncharacterized protein</fullName>
    </submittedName>
</protein>
<proteinExistence type="predicted"/>
<evidence type="ECO:0000313" key="1">
    <source>
        <dbReference type="EMBL" id="KAF9596448.1"/>
    </source>
</evidence>
<comment type="caution">
    <text evidence="1">The sequence shown here is derived from an EMBL/GenBank/DDBJ whole genome shotgun (WGS) entry which is preliminary data.</text>
</comment>
<sequence length="154" mass="17101">MSETILNSDQNDYSFENFFHERLVTQQHYLNQLLLLSSQNHHDDELPALAFRVVNGSFACELNNEQVAKIQTLETDEATESAKLGRIQESTAGPSWMRIVGPTERHVSTANEANAVIETLSKGLKALIITADSLRATTVKGLVDILSPFKLQGF</sequence>
<dbReference type="EMBL" id="JADFTS010000007">
    <property type="protein sequence ID" value="KAF9596448.1"/>
    <property type="molecule type" value="Genomic_DNA"/>
</dbReference>
<accession>A0A835HE30</accession>
<organism evidence="1 2">
    <name type="scientific">Coptis chinensis</name>
    <dbReference type="NCBI Taxonomy" id="261450"/>
    <lineage>
        <taxon>Eukaryota</taxon>
        <taxon>Viridiplantae</taxon>
        <taxon>Streptophyta</taxon>
        <taxon>Embryophyta</taxon>
        <taxon>Tracheophyta</taxon>
        <taxon>Spermatophyta</taxon>
        <taxon>Magnoliopsida</taxon>
        <taxon>Ranunculales</taxon>
        <taxon>Ranunculaceae</taxon>
        <taxon>Coptidoideae</taxon>
        <taxon>Coptis</taxon>
    </lineage>
</organism>
<evidence type="ECO:0000313" key="2">
    <source>
        <dbReference type="Proteomes" id="UP000631114"/>
    </source>
</evidence>
<reference evidence="1 2" key="1">
    <citation type="submission" date="2020-10" db="EMBL/GenBank/DDBJ databases">
        <title>The Coptis chinensis genome and diversification of protoberbering-type alkaloids.</title>
        <authorList>
            <person name="Wang B."/>
            <person name="Shu S."/>
            <person name="Song C."/>
            <person name="Liu Y."/>
        </authorList>
    </citation>
    <scope>NUCLEOTIDE SEQUENCE [LARGE SCALE GENOMIC DNA]</scope>
    <source>
        <strain evidence="1">HL-2020</strain>
        <tissue evidence="1">Leaf</tissue>
    </source>
</reference>
<gene>
    <name evidence="1" type="ORF">IFM89_011277</name>
</gene>
<dbReference type="AlphaFoldDB" id="A0A835HE30"/>